<keyword evidence="1" id="KW-0812">Transmembrane</keyword>
<proteinExistence type="predicted"/>
<reference evidence="2" key="2">
    <citation type="journal article" date="2015" name="Data Brief">
        <title>Shoot transcriptome of the giant reed, Arundo donax.</title>
        <authorList>
            <person name="Barrero R.A."/>
            <person name="Guerrero F.D."/>
            <person name="Moolhuijzen P."/>
            <person name="Goolsby J.A."/>
            <person name="Tidwell J."/>
            <person name="Bellgard S.E."/>
            <person name="Bellgard M.I."/>
        </authorList>
    </citation>
    <scope>NUCLEOTIDE SEQUENCE</scope>
    <source>
        <tissue evidence="2">Shoot tissue taken approximately 20 cm above the soil surface</tissue>
    </source>
</reference>
<evidence type="ECO:0000313" key="2">
    <source>
        <dbReference type="EMBL" id="JAD88067.1"/>
    </source>
</evidence>
<keyword evidence="1" id="KW-0472">Membrane</keyword>
<organism evidence="2">
    <name type="scientific">Arundo donax</name>
    <name type="common">Giant reed</name>
    <name type="synonym">Donax arundinaceus</name>
    <dbReference type="NCBI Taxonomy" id="35708"/>
    <lineage>
        <taxon>Eukaryota</taxon>
        <taxon>Viridiplantae</taxon>
        <taxon>Streptophyta</taxon>
        <taxon>Embryophyta</taxon>
        <taxon>Tracheophyta</taxon>
        <taxon>Spermatophyta</taxon>
        <taxon>Magnoliopsida</taxon>
        <taxon>Liliopsida</taxon>
        <taxon>Poales</taxon>
        <taxon>Poaceae</taxon>
        <taxon>PACMAD clade</taxon>
        <taxon>Arundinoideae</taxon>
        <taxon>Arundineae</taxon>
        <taxon>Arundo</taxon>
    </lineage>
</organism>
<feature type="transmembrane region" description="Helical" evidence="1">
    <location>
        <begin position="35"/>
        <end position="57"/>
    </location>
</feature>
<protein>
    <submittedName>
        <fullName evidence="2">Uncharacterized protein</fullName>
    </submittedName>
</protein>
<reference evidence="2" key="1">
    <citation type="submission" date="2014-09" db="EMBL/GenBank/DDBJ databases">
        <authorList>
            <person name="Magalhaes I.L.F."/>
            <person name="Oliveira U."/>
            <person name="Santos F.R."/>
            <person name="Vidigal T.H.D.A."/>
            <person name="Brescovit A.D."/>
            <person name="Santos A.J."/>
        </authorList>
    </citation>
    <scope>NUCLEOTIDE SEQUENCE</scope>
    <source>
        <tissue evidence="2">Shoot tissue taken approximately 20 cm above the soil surface</tissue>
    </source>
</reference>
<evidence type="ECO:0000256" key="1">
    <source>
        <dbReference type="SAM" id="Phobius"/>
    </source>
</evidence>
<keyword evidence="1" id="KW-1133">Transmembrane helix</keyword>
<name>A0A0A9DWD8_ARUDO</name>
<dbReference type="AlphaFoldDB" id="A0A0A9DWD8"/>
<dbReference type="EMBL" id="GBRH01209828">
    <property type="protein sequence ID" value="JAD88067.1"/>
    <property type="molecule type" value="Transcribed_RNA"/>
</dbReference>
<sequence length="59" mass="6825">MNLLHSVWLGMQHFCISLSYQSGHLCVLMSQSLHLYLNSVIVHHFLLFVCHLCYPALII</sequence>
<accession>A0A0A9DWD8</accession>